<sequence>MVSHVAPFNDPALLVSIQLPFLCSTCCHPDSFKDRKLTLHHSSVKVGRYWQMYLLRNMLVALH</sequence>
<reference evidence="1" key="1">
    <citation type="submission" date="2014-11" db="EMBL/GenBank/DDBJ databases">
        <authorList>
            <person name="Amaro Gonzalez C."/>
        </authorList>
    </citation>
    <scope>NUCLEOTIDE SEQUENCE</scope>
</reference>
<dbReference type="AlphaFoldDB" id="A0A0E9PM86"/>
<reference evidence="1" key="2">
    <citation type="journal article" date="2015" name="Fish Shellfish Immunol.">
        <title>Early steps in the European eel (Anguilla anguilla)-Vibrio vulnificus interaction in the gills: Role of the RtxA13 toxin.</title>
        <authorList>
            <person name="Callol A."/>
            <person name="Pajuelo D."/>
            <person name="Ebbesson L."/>
            <person name="Teles M."/>
            <person name="MacKenzie S."/>
            <person name="Amaro C."/>
        </authorList>
    </citation>
    <scope>NUCLEOTIDE SEQUENCE</scope>
</reference>
<accession>A0A0E9PM86</accession>
<dbReference type="EMBL" id="GBXM01103634">
    <property type="protein sequence ID" value="JAH04943.1"/>
    <property type="molecule type" value="Transcribed_RNA"/>
</dbReference>
<proteinExistence type="predicted"/>
<organism evidence="1">
    <name type="scientific">Anguilla anguilla</name>
    <name type="common">European freshwater eel</name>
    <name type="synonym">Muraena anguilla</name>
    <dbReference type="NCBI Taxonomy" id="7936"/>
    <lineage>
        <taxon>Eukaryota</taxon>
        <taxon>Metazoa</taxon>
        <taxon>Chordata</taxon>
        <taxon>Craniata</taxon>
        <taxon>Vertebrata</taxon>
        <taxon>Euteleostomi</taxon>
        <taxon>Actinopterygii</taxon>
        <taxon>Neopterygii</taxon>
        <taxon>Teleostei</taxon>
        <taxon>Anguilliformes</taxon>
        <taxon>Anguillidae</taxon>
        <taxon>Anguilla</taxon>
    </lineage>
</organism>
<name>A0A0E9PM86_ANGAN</name>
<protein>
    <submittedName>
        <fullName evidence="1">Uncharacterized protein</fullName>
    </submittedName>
</protein>
<evidence type="ECO:0000313" key="1">
    <source>
        <dbReference type="EMBL" id="JAH04943.1"/>
    </source>
</evidence>